<dbReference type="PANTHER" id="PTHR43173">
    <property type="entry name" value="ABC1 FAMILY PROTEIN"/>
    <property type="match status" value="1"/>
</dbReference>
<dbReference type="AlphaFoldDB" id="G7E0H4"/>
<keyword evidence="3" id="KW-1133">Transmembrane helix</keyword>
<feature type="domain" description="ABC1 atypical kinase-like" evidence="4">
    <location>
        <begin position="216"/>
        <end position="461"/>
    </location>
</feature>
<gene>
    <name evidence="5" type="primary">Mo03000</name>
    <name evidence="5" type="ORF">E5Q_03000</name>
</gene>
<feature type="compositionally biased region" description="Polar residues" evidence="2">
    <location>
        <begin position="38"/>
        <end position="52"/>
    </location>
</feature>
<dbReference type="eggNOG" id="KOG1235">
    <property type="taxonomic scope" value="Eukaryota"/>
</dbReference>
<evidence type="ECO:0000256" key="1">
    <source>
        <dbReference type="ARBA" id="ARBA00009670"/>
    </source>
</evidence>
<sequence>MQLATRALSGHVVRFRPPHAINQWACAAPRFDSDTYSRQRSLHSSSRPSTRTAVPPSVARLNTSTRWSVALATDSVTPLAEQAPVGTTESQAERKKRSRRKRQWRRLGLTVAIVLSVGFVAYETVRPFRLFTLAIGRCTLVGIAVGHCIVDYKLLFRRTFTDKEERHQAYEACHKKCAERILEVLKTNGGIYIKLGQHLSSVQLIPTAWSSTMVPLQDQCNPTPVRDIEQLFLTDLGVTLQDQFTDFDPDPIGVASLAQVHVGTDKRSGKRVAIKLMHPDLEDFAYVDMKTTTFMLRVVKSFFPDFEFTWLGEEMEENLPLEMDFRHEAANARRATRDFQDLKTTSLVIPEVLWSERRVMVMEYIQGGRVDDLKYLHDHNIDRNRVSQELSRIFSQMLYINGFFHGDPHGGNLLIRPAQPHSRSPYNFEIVLLDHGLYFDVDRALRTNYARLWLSLIARPSAKTEADRRKYAKLVGNIDDDLYPIFESAITGRASLGKAGGGSMMDLANQTPEEAHRIRVAVVEEGLLTSIFDLLRRVPRRLLMVLKLNDLTRSLDTALKPTHPPYRIWLIVAEFCTRAVWQDDQRQLSEERVSTGLSLSLIRRSVSSWFGFQLWHRGLLFAETLADLRASWVLYRDWITGLTVGGFEEARRRRSGLHTLD</sequence>
<keyword evidence="6" id="KW-1185">Reference proteome</keyword>
<comment type="caution">
    <text evidence="5">The sequence shown here is derived from an EMBL/GenBank/DDBJ whole genome shotgun (WGS) entry which is preliminary data.</text>
</comment>
<dbReference type="FunCoup" id="G7E0H4">
    <property type="interactions" value="160"/>
</dbReference>
<dbReference type="GO" id="GO:0055088">
    <property type="term" value="P:lipid homeostasis"/>
    <property type="evidence" value="ECO:0007669"/>
    <property type="project" value="TreeGrafter"/>
</dbReference>
<dbReference type="EMBL" id="BABT02000078">
    <property type="protein sequence ID" value="GAA96334.1"/>
    <property type="molecule type" value="Genomic_DNA"/>
</dbReference>
<dbReference type="Pfam" id="PF03109">
    <property type="entry name" value="ABC1"/>
    <property type="match status" value="1"/>
</dbReference>
<comment type="similarity">
    <text evidence="1">Belongs to the protein kinase superfamily. ADCK protein kinase family.</text>
</comment>
<dbReference type="InterPro" id="IPR051130">
    <property type="entry name" value="Mito_struct-func_regulator"/>
</dbReference>
<protein>
    <recommendedName>
        <fullName evidence="4">ABC1 atypical kinase-like domain-containing protein</fullName>
    </recommendedName>
</protein>
<organism evidence="5 6">
    <name type="scientific">Mixia osmundae (strain CBS 9802 / IAM 14324 / JCM 22182 / KY 12970)</name>
    <dbReference type="NCBI Taxonomy" id="764103"/>
    <lineage>
        <taxon>Eukaryota</taxon>
        <taxon>Fungi</taxon>
        <taxon>Dikarya</taxon>
        <taxon>Basidiomycota</taxon>
        <taxon>Pucciniomycotina</taxon>
        <taxon>Mixiomycetes</taxon>
        <taxon>Mixiales</taxon>
        <taxon>Mixiaceae</taxon>
        <taxon>Mixia</taxon>
    </lineage>
</organism>
<keyword evidence="3" id="KW-0472">Membrane</keyword>
<keyword evidence="3" id="KW-0812">Transmembrane</keyword>
<accession>G7E0H4</accession>
<evidence type="ECO:0000313" key="5">
    <source>
        <dbReference type="EMBL" id="GAA96334.1"/>
    </source>
</evidence>
<dbReference type="GO" id="GO:0007005">
    <property type="term" value="P:mitochondrion organization"/>
    <property type="evidence" value="ECO:0007669"/>
    <property type="project" value="TreeGrafter"/>
</dbReference>
<dbReference type="InterPro" id="IPR011009">
    <property type="entry name" value="Kinase-like_dom_sf"/>
</dbReference>
<evidence type="ECO:0000256" key="2">
    <source>
        <dbReference type="SAM" id="MobiDB-lite"/>
    </source>
</evidence>
<name>G7E0H4_MIXOS</name>
<dbReference type="GO" id="GO:0005743">
    <property type="term" value="C:mitochondrial inner membrane"/>
    <property type="evidence" value="ECO:0007669"/>
    <property type="project" value="TreeGrafter"/>
</dbReference>
<dbReference type="InterPro" id="IPR045307">
    <property type="entry name" value="ADCK1_dom"/>
</dbReference>
<dbReference type="STRING" id="764103.G7E0H4"/>
<dbReference type="CDD" id="cd13969">
    <property type="entry name" value="ADCK1-like"/>
    <property type="match status" value="1"/>
</dbReference>
<feature type="region of interest" description="Disordered" evidence="2">
    <location>
        <begin position="37"/>
        <end position="57"/>
    </location>
</feature>
<dbReference type="Proteomes" id="UP000009131">
    <property type="component" value="Unassembled WGS sequence"/>
</dbReference>
<evidence type="ECO:0000259" key="4">
    <source>
        <dbReference type="Pfam" id="PF03109"/>
    </source>
</evidence>
<dbReference type="InterPro" id="IPR004147">
    <property type="entry name" value="ABC1_dom"/>
</dbReference>
<dbReference type="OrthoDB" id="427480at2759"/>
<feature type="transmembrane region" description="Helical" evidence="3">
    <location>
        <begin position="104"/>
        <end position="122"/>
    </location>
</feature>
<dbReference type="HOGENOM" id="CLU_006533_2_5_1"/>
<dbReference type="SUPFAM" id="SSF56112">
    <property type="entry name" value="Protein kinase-like (PK-like)"/>
    <property type="match status" value="1"/>
</dbReference>
<reference evidence="5 6" key="1">
    <citation type="journal article" date="2011" name="J. Gen. Appl. Microbiol.">
        <title>Draft genome sequencing of the enigmatic basidiomycete Mixia osmundae.</title>
        <authorList>
            <person name="Nishida H."/>
            <person name="Nagatsuka Y."/>
            <person name="Sugiyama J."/>
        </authorList>
    </citation>
    <scope>NUCLEOTIDE SEQUENCE [LARGE SCALE GENOMIC DNA]</scope>
    <source>
        <strain evidence="6">CBS 9802 / IAM 14324 / JCM 22182 / KY 12970</strain>
    </source>
</reference>
<dbReference type="InParanoid" id="G7E0H4"/>
<evidence type="ECO:0000313" key="6">
    <source>
        <dbReference type="Proteomes" id="UP000009131"/>
    </source>
</evidence>
<reference evidence="5 6" key="2">
    <citation type="journal article" date="2012" name="Open Biol.">
        <title>Characteristics of nucleosomes and linker DNA regions on the genome of the basidiomycete Mixia osmundae revealed by mono- and dinucleosome mapping.</title>
        <authorList>
            <person name="Nishida H."/>
            <person name="Kondo S."/>
            <person name="Matsumoto T."/>
            <person name="Suzuki Y."/>
            <person name="Yoshikawa H."/>
            <person name="Taylor T.D."/>
            <person name="Sugiyama J."/>
        </authorList>
    </citation>
    <scope>NUCLEOTIDE SEQUENCE [LARGE SCALE GENOMIC DNA]</scope>
    <source>
        <strain evidence="6">CBS 9802 / IAM 14324 / JCM 22182 / KY 12970</strain>
    </source>
</reference>
<dbReference type="PANTHER" id="PTHR43173:SF19">
    <property type="entry name" value="AARF DOMAIN-CONTAINING PROTEIN KINASE 1"/>
    <property type="match status" value="1"/>
</dbReference>
<feature type="region of interest" description="Disordered" evidence="2">
    <location>
        <begin position="80"/>
        <end position="99"/>
    </location>
</feature>
<evidence type="ECO:0000256" key="3">
    <source>
        <dbReference type="SAM" id="Phobius"/>
    </source>
</evidence>
<proteinExistence type="inferred from homology"/>